<evidence type="ECO:0000256" key="2">
    <source>
        <dbReference type="ARBA" id="ARBA00023002"/>
    </source>
</evidence>
<evidence type="ECO:0000313" key="3">
    <source>
        <dbReference type="EMBL" id="TPG36503.1"/>
    </source>
</evidence>
<keyword evidence="4" id="KW-1185">Reference proteome</keyword>
<gene>
    <name evidence="3" type="ORF">EAH80_00565</name>
</gene>
<sequence length="171" mass="19780">MIPTINTSSTITRAIVEEFLYAEAEMLDTWRLDEWLELFAADAKYEVPCNDALDGDPSRDMMLIDDDLTRLKARVTRLNSRRAHREYPHSRTNHQIFNVRIDSDPRAEVTAEIVVAASFTVWRFRGGVTRCYVGQYHYKLRSSETGLRIARKRINLDMTDLRSVSDVAIIL</sequence>
<dbReference type="OrthoDB" id="3212009at2"/>
<dbReference type="CDD" id="cd00667">
    <property type="entry name" value="ring_hydroxylating_dioxygenases_beta"/>
    <property type="match status" value="1"/>
</dbReference>
<proteinExistence type="inferred from homology"/>
<dbReference type="Gene3D" id="3.10.450.50">
    <property type="match status" value="1"/>
</dbReference>
<evidence type="ECO:0000256" key="1">
    <source>
        <dbReference type="ARBA" id="ARBA00009570"/>
    </source>
</evidence>
<dbReference type="InterPro" id="IPR032710">
    <property type="entry name" value="NTF2-like_dom_sf"/>
</dbReference>
<dbReference type="PANTHER" id="PTHR41534:SF2">
    <property type="entry name" value="3-PHENYLPROPIONATE_CINNAMIC ACID DIOXYGENASE SUBUNIT BETA"/>
    <property type="match status" value="1"/>
</dbReference>
<keyword evidence="3" id="KW-0223">Dioxygenase</keyword>
<protein>
    <submittedName>
        <fullName evidence="3">Aromatic-ring-hydroxylating dioxygenase subunit beta</fullName>
    </submittedName>
</protein>
<dbReference type="Pfam" id="PF00866">
    <property type="entry name" value="Ring_hydroxyl_B"/>
    <property type="match status" value="1"/>
</dbReference>
<dbReference type="SUPFAM" id="SSF54427">
    <property type="entry name" value="NTF2-like"/>
    <property type="match status" value="1"/>
</dbReference>
<comment type="similarity">
    <text evidence="1">Belongs to the bacterial ring-hydroxylating dioxygenase beta subunit family.</text>
</comment>
<name>A0A502EFK6_9MYCO</name>
<comment type="caution">
    <text evidence="3">The sequence shown here is derived from an EMBL/GenBank/DDBJ whole genome shotgun (WGS) entry which is preliminary data.</text>
</comment>
<dbReference type="GO" id="GO:0051213">
    <property type="term" value="F:dioxygenase activity"/>
    <property type="evidence" value="ECO:0007669"/>
    <property type="project" value="UniProtKB-KW"/>
</dbReference>
<dbReference type="GO" id="GO:0019380">
    <property type="term" value="P:3-phenylpropionate catabolic process"/>
    <property type="evidence" value="ECO:0007669"/>
    <property type="project" value="TreeGrafter"/>
</dbReference>
<reference evidence="3 4" key="1">
    <citation type="journal article" date="2019" name="Environ. Microbiol.">
        <title>Species interactions and distinct microbial communities in high Arctic permafrost affected cryosols are associated with the CH4 and CO2 gas fluxes.</title>
        <authorList>
            <person name="Altshuler I."/>
            <person name="Hamel J."/>
            <person name="Turney S."/>
            <person name="Magnuson E."/>
            <person name="Levesque R."/>
            <person name="Greer C."/>
            <person name="Whyte L.G."/>
        </authorList>
    </citation>
    <scope>NUCLEOTIDE SEQUENCE [LARGE SCALE GENOMIC DNA]</scope>
    <source>
        <strain evidence="3 4">S5.20</strain>
    </source>
</reference>
<dbReference type="Proteomes" id="UP000320095">
    <property type="component" value="Unassembled WGS sequence"/>
</dbReference>
<keyword evidence="2" id="KW-0560">Oxidoreductase</keyword>
<organism evidence="3 4">
    <name type="scientific">Mycolicibacterium hodleri</name>
    <dbReference type="NCBI Taxonomy" id="49897"/>
    <lineage>
        <taxon>Bacteria</taxon>
        <taxon>Bacillati</taxon>
        <taxon>Actinomycetota</taxon>
        <taxon>Actinomycetes</taxon>
        <taxon>Mycobacteriales</taxon>
        <taxon>Mycobacteriaceae</taxon>
        <taxon>Mycolicibacterium</taxon>
    </lineage>
</organism>
<accession>A0A502EFK6</accession>
<dbReference type="EMBL" id="RCZG01000001">
    <property type="protein sequence ID" value="TPG36503.1"/>
    <property type="molecule type" value="Genomic_DNA"/>
</dbReference>
<evidence type="ECO:0000313" key="4">
    <source>
        <dbReference type="Proteomes" id="UP000320095"/>
    </source>
</evidence>
<dbReference type="PANTHER" id="PTHR41534">
    <property type="entry name" value="BLR3401 PROTEIN"/>
    <property type="match status" value="1"/>
</dbReference>
<dbReference type="InterPro" id="IPR000391">
    <property type="entry name" value="Rng_hydr_dOase-bsu"/>
</dbReference>
<dbReference type="AlphaFoldDB" id="A0A502EFK6"/>